<proteinExistence type="predicted"/>
<sequence length="21" mass="2335">MLIKRRAALWARNAGIGPKLV</sequence>
<reference evidence="1" key="1">
    <citation type="submission" date="2018-02" db="EMBL/GenBank/DDBJ databases">
        <title>Rhizophora mucronata_Transcriptome.</title>
        <authorList>
            <person name="Meera S.P."/>
            <person name="Sreeshan A."/>
            <person name="Augustine A."/>
        </authorList>
    </citation>
    <scope>NUCLEOTIDE SEQUENCE</scope>
    <source>
        <tissue evidence="1">Leaf</tissue>
    </source>
</reference>
<dbReference type="AlphaFoldDB" id="A0A2P2R4W8"/>
<accession>A0A2P2R4W8</accession>
<protein>
    <submittedName>
        <fullName evidence="1">Uncharacterized protein</fullName>
    </submittedName>
</protein>
<dbReference type="EMBL" id="GGEC01093756">
    <property type="protein sequence ID" value="MBX74240.1"/>
    <property type="molecule type" value="Transcribed_RNA"/>
</dbReference>
<name>A0A2P2R4W8_RHIMU</name>
<evidence type="ECO:0000313" key="1">
    <source>
        <dbReference type="EMBL" id="MBX74240.1"/>
    </source>
</evidence>
<organism evidence="1">
    <name type="scientific">Rhizophora mucronata</name>
    <name type="common">Asiatic mangrove</name>
    <dbReference type="NCBI Taxonomy" id="61149"/>
    <lineage>
        <taxon>Eukaryota</taxon>
        <taxon>Viridiplantae</taxon>
        <taxon>Streptophyta</taxon>
        <taxon>Embryophyta</taxon>
        <taxon>Tracheophyta</taxon>
        <taxon>Spermatophyta</taxon>
        <taxon>Magnoliopsida</taxon>
        <taxon>eudicotyledons</taxon>
        <taxon>Gunneridae</taxon>
        <taxon>Pentapetalae</taxon>
        <taxon>rosids</taxon>
        <taxon>fabids</taxon>
        <taxon>Malpighiales</taxon>
        <taxon>Rhizophoraceae</taxon>
        <taxon>Rhizophora</taxon>
    </lineage>
</organism>